<dbReference type="SMART" id="SM00077">
    <property type="entry name" value="ITAM"/>
    <property type="match status" value="1"/>
</dbReference>
<dbReference type="PROSITE" id="PS51055">
    <property type="entry name" value="ITAM_1"/>
    <property type="match status" value="1"/>
</dbReference>
<dbReference type="SMART" id="SM00408">
    <property type="entry name" value="IGc2"/>
    <property type="match status" value="1"/>
</dbReference>
<dbReference type="GO" id="GO:0050853">
    <property type="term" value="P:B cell receptor signaling pathway"/>
    <property type="evidence" value="ECO:0007669"/>
    <property type="project" value="TreeGrafter"/>
</dbReference>
<dbReference type="InterPro" id="IPR036179">
    <property type="entry name" value="Ig-like_dom_sf"/>
</dbReference>
<feature type="transmembrane region" description="Helical" evidence="6">
    <location>
        <begin position="211"/>
        <end position="232"/>
    </location>
</feature>
<evidence type="ECO:0000313" key="9">
    <source>
        <dbReference type="Proteomes" id="UP000694421"/>
    </source>
</evidence>
<organism evidence="8 9">
    <name type="scientific">Salvator merianae</name>
    <name type="common">Argentine black and white tegu</name>
    <name type="synonym">Tupinambis merianae</name>
    <dbReference type="NCBI Taxonomy" id="96440"/>
    <lineage>
        <taxon>Eukaryota</taxon>
        <taxon>Metazoa</taxon>
        <taxon>Chordata</taxon>
        <taxon>Craniata</taxon>
        <taxon>Vertebrata</taxon>
        <taxon>Euteleostomi</taxon>
        <taxon>Lepidosauria</taxon>
        <taxon>Squamata</taxon>
        <taxon>Bifurcata</taxon>
        <taxon>Unidentata</taxon>
        <taxon>Episquamata</taxon>
        <taxon>Laterata</taxon>
        <taxon>Teiioidea</taxon>
        <taxon>Teiidae</taxon>
        <taxon>Salvator</taxon>
    </lineage>
</organism>
<dbReference type="PANTHER" id="PTHR14334">
    <property type="entry name" value="B-CELL ANTIGEN RECEPTOR COMPLEX-ASSOCIATED PROTEIN"/>
    <property type="match status" value="1"/>
</dbReference>
<dbReference type="Gene3D" id="2.60.40.10">
    <property type="entry name" value="Immunoglobulins"/>
    <property type="match status" value="1"/>
</dbReference>
<feature type="domain" description="Ig-like" evidence="7">
    <location>
        <begin position="73"/>
        <end position="176"/>
    </location>
</feature>
<dbReference type="InterPro" id="IPR013783">
    <property type="entry name" value="Ig-like_fold"/>
</dbReference>
<evidence type="ECO:0000256" key="2">
    <source>
        <dbReference type="ARBA" id="ARBA00022692"/>
    </source>
</evidence>
<evidence type="ECO:0000256" key="5">
    <source>
        <dbReference type="ARBA" id="ARBA00023319"/>
    </source>
</evidence>
<name>A0A8D0DIV9_SALMN</name>
<evidence type="ECO:0000256" key="1">
    <source>
        <dbReference type="ARBA" id="ARBA00004479"/>
    </source>
</evidence>
<dbReference type="OMA" id="GQSCGTF"/>
<proteinExistence type="predicted"/>
<dbReference type="InterPro" id="IPR003599">
    <property type="entry name" value="Ig_sub"/>
</dbReference>
<dbReference type="InterPro" id="IPR003598">
    <property type="entry name" value="Ig_sub2"/>
</dbReference>
<evidence type="ECO:0000256" key="6">
    <source>
        <dbReference type="SAM" id="Phobius"/>
    </source>
</evidence>
<keyword evidence="3 6" id="KW-1133">Transmembrane helix</keyword>
<dbReference type="GO" id="GO:0019815">
    <property type="term" value="C:B cell receptor complex"/>
    <property type="evidence" value="ECO:0007669"/>
    <property type="project" value="TreeGrafter"/>
</dbReference>
<keyword evidence="5" id="KW-0393">Immunoglobulin domain</keyword>
<evidence type="ECO:0000256" key="3">
    <source>
        <dbReference type="ARBA" id="ARBA00022989"/>
    </source>
</evidence>
<evidence type="ECO:0000313" key="8">
    <source>
        <dbReference type="Ensembl" id="ENSSMRP00000007418.1"/>
    </source>
</evidence>
<dbReference type="CDD" id="cd00096">
    <property type="entry name" value="Ig"/>
    <property type="match status" value="1"/>
</dbReference>
<dbReference type="SMART" id="SM00409">
    <property type="entry name" value="IG"/>
    <property type="match status" value="1"/>
</dbReference>
<dbReference type="Pfam" id="PF02189">
    <property type="entry name" value="ITAM"/>
    <property type="match status" value="1"/>
</dbReference>
<dbReference type="InterPro" id="IPR007110">
    <property type="entry name" value="Ig-like_dom"/>
</dbReference>
<reference evidence="8" key="2">
    <citation type="submission" date="2025-09" db="UniProtKB">
        <authorList>
            <consortium name="Ensembl"/>
        </authorList>
    </citation>
    <scope>IDENTIFICATION</scope>
</reference>
<dbReference type="GO" id="GO:0030183">
    <property type="term" value="P:B cell differentiation"/>
    <property type="evidence" value="ECO:0007669"/>
    <property type="project" value="TreeGrafter"/>
</dbReference>
<accession>A0A8D0DIV9</accession>
<dbReference type="AlphaFoldDB" id="A0A8D0DIV9"/>
<dbReference type="SUPFAM" id="SSF48726">
    <property type="entry name" value="Immunoglobulin"/>
    <property type="match status" value="1"/>
</dbReference>
<dbReference type="GO" id="GO:0004888">
    <property type="term" value="F:transmembrane signaling receptor activity"/>
    <property type="evidence" value="ECO:0007669"/>
    <property type="project" value="InterPro"/>
</dbReference>
<comment type="subcellular location">
    <subcellularLocation>
        <location evidence="1">Membrane</location>
        <topology evidence="1">Single-pass type I membrane protein</topology>
    </subcellularLocation>
</comment>
<dbReference type="PROSITE" id="PS50835">
    <property type="entry name" value="IG_LIKE"/>
    <property type="match status" value="1"/>
</dbReference>
<dbReference type="Pfam" id="PF13927">
    <property type="entry name" value="Ig_3"/>
    <property type="match status" value="1"/>
</dbReference>
<protein>
    <recommendedName>
        <fullName evidence="7">Ig-like domain-containing protein</fullName>
    </recommendedName>
</protein>
<dbReference type="PANTHER" id="PTHR14334:SF1">
    <property type="entry name" value="B-CELL ANTIGEN RECEPTOR COMPLEX-ASSOCIATED PROTEIN ALPHA CHAIN"/>
    <property type="match status" value="1"/>
</dbReference>
<keyword evidence="2 6" id="KW-0812">Transmembrane</keyword>
<dbReference type="Ensembl" id="ENSSMRT00000008686.1">
    <property type="protein sequence ID" value="ENSSMRP00000007418.1"/>
    <property type="gene ID" value="ENSSMRG00000005968.1"/>
</dbReference>
<evidence type="ECO:0000259" key="7">
    <source>
        <dbReference type="PROSITE" id="PS50835"/>
    </source>
</evidence>
<dbReference type="GeneTree" id="ENSGT00940000154363"/>
<dbReference type="GO" id="GO:0009897">
    <property type="term" value="C:external side of plasma membrane"/>
    <property type="evidence" value="ECO:0007669"/>
    <property type="project" value="TreeGrafter"/>
</dbReference>
<reference evidence="8" key="1">
    <citation type="submission" date="2025-08" db="UniProtKB">
        <authorList>
            <consortium name="Ensembl"/>
        </authorList>
    </citation>
    <scope>IDENTIFICATION</scope>
</reference>
<keyword evidence="4 6" id="KW-0472">Membrane</keyword>
<keyword evidence="9" id="KW-1185">Reference proteome</keyword>
<dbReference type="InterPro" id="IPR003110">
    <property type="entry name" value="Phos_immunorcpt_sig_ITAM"/>
</dbReference>
<evidence type="ECO:0000256" key="4">
    <source>
        <dbReference type="ARBA" id="ARBA00023136"/>
    </source>
</evidence>
<sequence length="296" mass="33360">MCVEVTTCVKERITPRMDASLYRLYSLLLLSVFTGYVCKGQDGLENDTESVTGQHIISEDNTVEATVITGTEPLTSTQTIWRVEASHQKHGVFLHSVPPSQIVVEGQPATLECRFRAPHEAKVIWKRFCTPSCSSSFNVTEGGNWKIVDDIHGGKSKLTFHAAQRNNTGMYYCFVSTPSGLSNQSCGTYFWVRKAPQVSFLNMKESLKNKIITIEGVLLLICSVGPGLFLLFRKRWENERLLQAKKTTYEEENLYEGLNLDECSMYEDISRGLQATYQDIGNIKVIDLQVEKPEKP</sequence>
<dbReference type="Proteomes" id="UP000694421">
    <property type="component" value="Unplaced"/>
</dbReference>